<proteinExistence type="predicted"/>
<feature type="domain" description="VOC" evidence="1">
    <location>
        <begin position="3"/>
        <end position="114"/>
    </location>
</feature>
<name>A0ABS2P0D6_9BACI</name>
<keyword evidence="3" id="KW-1185">Reference proteome</keyword>
<keyword evidence="2" id="KW-0456">Lyase</keyword>
<dbReference type="Proteomes" id="UP000737402">
    <property type="component" value="Unassembled WGS sequence"/>
</dbReference>
<sequence length="115" mass="12890">MNRVVGFEISSREPEKATKFFEDVFGWEIGEPNWEYWPVVTGKGANIMSGGIAKGPEDHPQGTRIQIEVDSIDEILAIAKVKGAVVVREKMDFDTFYLAYLKEPTGIDIGLIEQK</sequence>
<dbReference type="InterPro" id="IPR029068">
    <property type="entry name" value="Glyas_Bleomycin-R_OHBP_Dase"/>
</dbReference>
<protein>
    <submittedName>
        <fullName evidence="2">Enzyme related to lactoylglutathione lyase</fullName>
    </submittedName>
</protein>
<evidence type="ECO:0000313" key="2">
    <source>
        <dbReference type="EMBL" id="MBM7620403.1"/>
    </source>
</evidence>
<accession>A0ABS2P0D6</accession>
<dbReference type="Gene3D" id="3.10.180.10">
    <property type="entry name" value="2,3-Dihydroxybiphenyl 1,2-Dioxygenase, domain 1"/>
    <property type="match status" value="1"/>
</dbReference>
<comment type="caution">
    <text evidence="2">The sequence shown here is derived from an EMBL/GenBank/DDBJ whole genome shotgun (WGS) entry which is preliminary data.</text>
</comment>
<reference evidence="2 3" key="1">
    <citation type="submission" date="2021-01" db="EMBL/GenBank/DDBJ databases">
        <title>Genomic Encyclopedia of Type Strains, Phase IV (KMG-IV): sequencing the most valuable type-strain genomes for metagenomic binning, comparative biology and taxonomic classification.</title>
        <authorList>
            <person name="Goeker M."/>
        </authorList>
    </citation>
    <scope>NUCLEOTIDE SEQUENCE [LARGE SCALE GENOMIC DNA]</scope>
    <source>
        <strain evidence="2 3">DSM 25879</strain>
    </source>
</reference>
<dbReference type="PROSITE" id="PS51819">
    <property type="entry name" value="VOC"/>
    <property type="match status" value="1"/>
</dbReference>
<gene>
    <name evidence="2" type="ORF">JOC95_002256</name>
</gene>
<dbReference type="InterPro" id="IPR037523">
    <property type="entry name" value="VOC_core"/>
</dbReference>
<dbReference type="GO" id="GO:0016829">
    <property type="term" value="F:lyase activity"/>
    <property type="evidence" value="ECO:0007669"/>
    <property type="project" value="UniProtKB-KW"/>
</dbReference>
<evidence type="ECO:0000313" key="3">
    <source>
        <dbReference type="Proteomes" id="UP000737402"/>
    </source>
</evidence>
<dbReference type="RefSeq" id="WP_204416050.1">
    <property type="nucleotide sequence ID" value="NZ_JAFBED010000004.1"/>
</dbReference>
<dbReference type="EMBL" id="JAFBED010000004">
    <property type="protein sequence ID" value="MBM7620403.1"/>
    <property type="molecule type" value="Genomic_DNA"/>
</dbReference>
<evidence type="ECO:0000259" key="1">
    <source>
        <dbReference type="PROSITE" id="PS51819"/>
    </source>
</evidence>
<dbReference type="SUPFAM" id="SSF54593">
    <property type="entry name" value="Glyoxalase/Bleomycin resistance protein/Dihydroxybiphenyl dioxygenase"/>
    <property type="match status" value="1"/>
</dbReference>
<organism evidence="2 3">
    <name type="scientific">Sutcliffiella tianshenii</name>
    <dbReference type="NCBI Taxonomy" id="1463404"/>
    <lineage>
        <taxon>Bacteria</taxon>
        <taxon>Bacillati</taxon>
        <taxon>Bacillota</taxon>
        <taxon>Bacilli</taxon>
        <taxon>Bacillales</taxon>
        <taxon>Bacillaceae</taxon>
        <taxon>Sutcliffiella</taxon>
    </lineage>
</organism>